<evidence type="ECO:0000313" key="10">
    <source>
        <dbReference type="EMBL" id="KAF7368089.1"/>
    </source>
</evidence>
<dbReference type="GO" id="GO:0005506">
    <property type="term" value="F:iron ion binding"/>
    <property type="evidence" value="ECO:0007669"/>
    <property type="project" value="InterPro"/>
</dbReference>
<feature type="transmembrane region" description="Helical" evidence="9">
    <location>
        <begin position="6"/>
        <end position="23"/>
    </location>
</feature>
<dbReference type="OrthoDB" id="6692864at2759"/>
<comment type="similarity">
    <text evidence="3">Belongs to the cytochrome P450 family.</text>
</comment>
<keyword evidence="6 8" id="KW-0408">Iron</keyword>
<keyword evidence="8" id="KW-0349">Heme</keyword>
<name>A0A8H6Z0D8_9AGAR</name>
<evidence type="ECO:0000256" key="6">
    <source>
        <dbReference type="ARBA" id="ARBA00023004"/>
    </source>
</evidence>
<evidence type="ECO:0000256" key="7">
    <source>
        <dbReference type="ARBA" id="ARBA00023033"/>
    </source>
</evidence>
<dbReference type="Gene3D" id="1.10.630.10">
    <property type="entry name" value="Cytochrome P450"/>
    <property type="match status" value="1"/>
</dbReference>
<dbReference type="InterPro" id="IPR001128">
    <property type="entry name" value="Cyt_P450"/>
</dbReference>
<comment type="caution">
    <text evidence="10">The sequence shown here is derived from an EMBL/GenBank/DDBJ whole genome shotgun (WGS) entry which is preliminary data.</text>
</comment>
<gene>
    <name evidence="10" type="ORF">MSAN_00875100</name>
</gene>
<comment type="cofactor">
    <cofactor evidence="1 8">
        <name>heme</name>
        <dbReference type="ChEBI" id="CHEBI:30413"/>
    </cofactor>
</comment>
<dbReference type="GO" id="GO:0016705">
    <property type="term" value="F:oxidoreductase activity, acting on paired donors, with incorporation or reduction of molecular oxygen"/>
    <property type="evidence" value="ECO:0007669"/>
    <property type="project" value="InterPro"/>
</dbReference>
<keyword evidence="7" id="KW-0503">Monooxygenase</keyword>
<dbReference type="PRINTS" id="PR00465">
    <property type="entry name" value="EP450IV"/>
</dbReference>
<dbReference type="GO" id="GO:0020037">
    <property type="term" value="F:heme binding"/>
    <property type="evidence" value="ECO:0007669"/>
    <property type="project" value="InterPro"/>
</dbReference>
<keyword evidence="5" id="KW-0560">Oxidoreductase</keyword>
<keyword evidence="9" id="KW-1133">Transmembrane helix</keyword>
<dbReference type="EMBL" id="JACAZH010000005">
    <property type="protein sequence ID" value="KAF7368089.1"/>
    <property type="molecule type" value="Genomic_DNA"/>
</dbReference>
<evidence type="ECO:0000256" key="3">
    <source>
        <dbReference type="ARBA" id="ARBA00010617"/>
    </source>
</evidence>
<protein>
    <submittedName>
        <fullName evidence="10">Cytochrome P450</fullName>
    </submittedName>
</protein>
<evidence type="ECO:0000256" key="8">
    <source>
        <dbReference type="PIRSR" id="PIRSR602403-1"/>
    </source>
</evidence>
<feature type="transmembrane region" description="Helical" evidence="9">
    <location>
        <begin position="62"/>
        <end position="82"/>
    </location>
</feature>
<dbReference type="Pfam" id="PF00067">
    <property type="entry name" value="p450"/>
    <property type="match status" value="1"/>
</dbReference>
<accession>A0A8H6Z0D8</accession>
<sequence>MVSPVSSVVIFPAVVAVISHYIFNRHEPNALHFVLGLLGYAQISSLVQWARGCYIIDAIYNSAAFLGIYLLMLSLSISFYRLGPWHPLAKYPGPRLAHLTKWWMVNQVVFRGGRHAKLQQSVLSTLRYLDSLTDDPSGSMKKMVRGSGSTRIAQLVEILKKKSTNGRTIPLDYWIYLFFLDTMGDIGFSGGFESMKTEKDTEGWLLHSMGQIPWLKDIVNILPRRGPIDSFHRSIEKKIYQVGDSNSARGKRLDILGFLLDSSSEAKLTPGEVIADAALIVVSATDTSVQAVVTIFRYLGLDRDRQSRLRDEVNSVLSNIVDDDGDSLASAIARLPFLDACVQESLRIVPPGPFGPLRTTGGSGAFVCGEHIPLNTTIHVPVYAMHRDPAHFGPLAGKFIPERWMDEDPVRQALASDLPPIDRTSFMPFGAGFGSCIGKNLAIQNVKLLVAHLVHNFEVSCASDFDVDTFDQSYKEFGIWQHNALPVTLVERQT</sequence>
<keyword evidence="9" id="KW-0472">Membrane</keyword>
<evidence type="ECO:0000256" key="2">
    <source>
        <dbReference type="ARBA" id="ARBA00005179"/>
    </source>
</evidence>
<evidence type="ECO:0000256" key="4">
    <source>
        <dbReference type="ARBA" id="ARBA00022723"/>
    </source>
</evidence>
<dbReference type="AlphaFoldDB" id="A0A8H6Z0D8"/>
<dbReference type="InterPro" id="IPR050121">
    <property type="entry name" value="Cytochrome_P450_monoxygenase"/>
</dbReference>
<organism evidence="10 11">
    <name type="scientific">Mycena sanguinolenta</name>
    <dbReference type="NCBI Taxonomy" id="230812"/>
    <lineage>
        <taxon>Eukaryota</taxon>
        <taxon>Fungi</taxon>
        <taxon>Dikarya</taxon>
        <taxon>Basidiomycota</taxon>
        <taxon>Agaricomycotina</taxon>
        <taxon>Agaricomycetes</taxon>
        <taxon>Agaricomycetidae</taxon>
        <taxon>Agaricales</taxon>
        <taxon>Marasmiineae</taxon>
        <taxon>Mycenaceae</taxon>
        <taxon>Mycena</taxon>
    </lineage>
</organism>
<reference evidence="10" key="1">
    <citation type="submission" date="2020-05" db="EMBL/GenBank/DDBJ databases">
        <title>Mycena genomes resolve the evolution of fungal bioluminescence.</title>
        <authorList>
            <person name="Tsai I.J."/>
        </authorList>
    </citation>
    <scope>NUCLEOTIDE SEQUENCE</scope>
    <source>
        <strain evidence="10">160909Yilan</strain>
    </source>
</reference>
<dbReference type="Proteomes" id="UP000623467">
    <property type="component" value="Unassembled WGS sequence"/>
</dbReference>
<evidence type="ECO:0000313" key="11">
    <source>
        <dbReference type="Proteomes" id="UP000623467"/>
    </source>
</evidence>
<proteinExistence type="inferred from homology"/>
<dbReference type="SUPFAM" id="SSF48264">
    <property type="entry name" value="Cytochrome P450"/>
    <property type="match status" value="1"/>
</dbReference>
<keyword evidence="4 8" id="KW-0479">Metal-binding</keyword>
<dbReference type="InterPro" id="IPR036396">
    <property type="entry name" value="Cyt_P450_sf"/>
</dbReference>
<keyword evidence="9" id="KW-0812">Transmembrane</keyword>
<evidence type="ECO:0000256" key="5">
    <source>
        <dbReference type="ARBA" id="ARBA00023002"/>
    </source>
</evidence>
<dbReference type="InterPro" id="IPR002403">
    <property type="entry name" value="Cyt_P450_E_grp-IV"/>
</dbReference>
<evidence type="ECO:0000256" key="9">
    <source>
        <dbReference type="SAM" id="Phobius"/>
    </source>
</evidence>
<evidence type="ECO:0000256" key="1">
    <source>
        <dbReference type="ARBA" id="ARBA00001971"/>
    </source>
</evidence>
<dbReference type="GO" id="GO:0004497">
    <property type="term" value="F:monooxygenase activity"/>
    <property type="evidence" value="ECO:0007669"/>
    <property type="project" value="UniProtKB-KW"/>
</dbReference>
<keyword evidence="11" id="KW-1185">Reference proteome</keyword>
<dbReference type="PANTHER" id="PTHR24305:SF187">
    <property type="entry name" value="P450, PUTATIVE (EUROFUNG)-RELATED"/>
    <property type="match status" value="1"/>
</dbReference>
<comment type="pathway">
    <text evidence="2">Secondary metabolite biosynthesis.</text>
</comment>
<feature type="binding site" description="axial binding residue" evidence="8">
    <location>
        <position position="436"/>
    </location>
    <ligand>
        <name>heme</name>
        <dbReference type="ChEBI" id="CHEBI:30413"/>
    </ligand>
    <ligandPart>
        <name>Fe</name>
        <dbReference type="ChEBI" id="CHEBI:18248"/>
    </ligandPart>
</feature>
<dbReference type="PANTHER" id="PTHR24305">
    <property type="entry name" value="CYTOCHROME P450"/>
    <property type="match status" value="1"/>
</dbReference>